<protein>
    <submittedName>
        <fullName evidence="6">Uncharacterized protein</fullName>
    </submittedName>
</protein>
<evidence type="ECO:0000256" key="1">
    <source>
        <dbReference type="ARBA" id="ARBA00022884"/>
    </source>
</evidence>
<feature type="compositionally biased region" description="Polar residues" evidence="2">
    <location>
        <begin position="289"/>
        <end position="303"/>
    </location>
</feature>
<dbReference type="InterPro" id="IPR000504">
    <property type="entry name" value="RRM_dom"/>
</dbReference>
<keyword evidence="7" id="KW-1185">Reference proteome</keyword>
<dbReference type="AlphaFoldDB" id="A0AAV2NID9"/>
<dbReference type="InterPro" id="IPR052068">
    <property type="entry name" value="GW182_domain"/>
</dbReference>
<dbReference type="EMBL" id="OZ034825">
    <property type="protein sequence ID" value="CAL1679986.1"/>
    <property type="molecule type" value="Genomic_DNA"/>
</dbReference>
<feature type="region of interest" description="Disordered" evidence="2">
    <location>
        <begin position="273"/>
        <end position="361"/>
    </location>
</feature>
<evidence type="ECO:0000259" key="5">
    <source>
        <dbReference type="Pfam" id="PF16608"/>
    </source>
</evidence>
<feature type="region of interest" description="Disordered" evidence="2">
    <location>
        <begin position="126"/>
        <end position="259"/>
    </location>
</feature>
<proteinExistence type="predicted"/>
<dbReference type="InterPro" id="IPR035979">
    <property type="entry name" value="RBD_domain_sf"/>
</dbReference>
<accession>A0AAV2NID9</accession>
<dbReference type="Pfam" id="PF16608">
    <property type="entry name" value="TNRC6-PABC_bdg"/>
    <property type="match status" value="1"/>
</dbReference>
<dbReference type="GO" id="GO:0060213">
    <property type="term" value="P:positive regulation of nuclear-transcribed mRNA poly(A) tail shortening"/>
    <property type="evidence" value="ECO:0007669"/>
    <property type="project" value="TreeGrafter"/>
</dbReference>
<dbReference type="PANTHER" id="PTHR13020">
    <property type="entry name" value="TRINUCLEOTIDE REPEAT-CONTAINING GENE 6"/>
    <property type="match status" value="1"/>
</dbReference>
<feature type="compositionally biased region" description="Polar residues" evidence="2">
    <location>
        <begin position="507"/>
        <end position="544"/>
    </location>
</feature>
<dbReference type="InterPro" id="IPR012677">
    <property type="entry name" value="Nucleotide-bd_a/b_plait_sf"/>
</dbReference>
<reference evidence="6" key="1">
    <citation type="submission" date="2024-04" db="EMBL/GenBank/DDBJ databases">
        <authorList>
            <consortium name="Molecular Ecology Group"/>
        </authorList>
    </citation>
    <scope>NUCLEOTIDE SEQUENCE</scope>
</reference>
<dbReference type="PANTHER" id="PTHR13020:SF25">
    <property type="entry name" value="PROTEIN GAWKY"/>
    <property type="match status" value="1"/>
</dbReference>
<evidence type="ECO:0000256" key="2">
    <source>
        <dbReference type="SAM" id="MobiDB-lite"/>
    </source>
</evidence>
<dbReference type="Pfam" id="PF12938">
    <property type="entry name" value="M_domain"/>
    <property type="match status" value="1"/>
</dbReference>
<dbReference type="GO" id="GO:0000932">
    <property type="term" value="C:P-body"/>
    <property type="evidence" value="ECO:0007669"/>
    <property type="project" value="TreeGrafter"/>
</dbReference>
<feature type="compositionally biased region" description="Gly residues" evidence="2">
    <location>
        <begin position="481"/>
        <end position="491"/>
    </location>
</feature>
<feature type="compositionally biased region" description="Polar residues" evidence="2">
    <location>
        <begin position="176"/>
        <end position="186"/>
    </location>
</feature>
<dbReference type="Pfam" id="PF00076">
    <property type="entry name" value="RRM_1"/>
    <property type="match status" value="1"/>
</dbReference>
<evidence type="ECO:0000313" key="6">
    <source>
        <dbReference type="EMBL" id="CAL1679986.1"/>
    </source>
</evidence>
<dbReference type="InterPro" id="IPR026805">
    <property type="entry name" value="GW182_M_dom"/>
</dbReference>
<name>A0AAV2NID9_9HYME</name>
<dbReference type="SUPFAM" id="SSF54928">
    <property type="entry name" value="RNA-binding domain, RBD"/>
    <property type="match status" value="1"/>
</dbReference>
<feature type="domain" description="GW182 middle" evidence="4">
    <location>
        <begin position="1"/>
        <end position="113"/>
    </location>
</feature>
<dbReference type="InterPro" id="IPR033503">
    <property type="entry name" value="GW182_RRM"/>
</dbReference>
<dbReference type="GO" id="GO:0035278">
    <property type="term" value="P:miRNA-mediated gene silencing by inhibition of translation"/>
    <property type="evidence" value="ECO:0007669"/>
    <property type="project" value="InterPro"/>
</dbReference>
<feature type="domain" description="TNRC6 PABC binding" evidence="5">
    <location>
        <begin position="129"/>
        <end position="389"/>
    </location>
</feature>
<sequence length="556" mass="59240">MLVQQIQLAVHEGYLNHQILNQPLAPQTLMLLNQLLQQIKVLQQLHQQHAVQNTMKGSNQSALQISVQITKTKQQITNLQNQIAVQQATYMKQQQQHPAPPSQASEYYKSSVHDPMSALQNSFSDLTMNKEPPVSQQQSRLNQWKLPSLDKDGDLVSNEFSRAPGTTSKPPTTPGALTQSHSSPNMNPLLGQSDGTWSSRLGDSGWPDPGNSDSTDGKDWQPGGAAYTDLVPEFEPGKPWKGTQIKSIEDDPSITPGSVVRSPLSLATIKDPDTIFSSSSKTSPPPQTANPDTSIPSLSNSTWTFNPPATTPSAFTSTSKNTWGESAPPPTAVTSELWGAPMSKARGPPPGLGSKGATNASNGWGAGLGSVSRSSSSWGLQSSSVSNSGWMSTWLLLKNLTPQIDGSTLKTLCMQHGPVQDFRLYQNHGIALTKYSSRDEAIKAQGALNNCVLGNTTIFAESPAENEVHTILQQLSHGGQQQAGGSGGAGWGLRPTNKAGPPPDTWGGSSSQLWGAPPTSNSLWSNAGIDNSDQQRATPSSLNSYLPGDLLGGESM</sequence>
<keyword evidence="1" id="KW-0694">RNA-binding</keyword>
<evidence type="ECO:0000259" key="4">
    <source>
        <dbReference type="Pfam" id="PF12938"/>
    </source>
</evidence>
<dbReference type="Gene3D" id="3.30.70.330">
    <property type="match status" value="1"/>
</dbReference>
<dbReference type="GO" id="GO:0005654">
    <property type="term" value="C:nucleoplasm"/>
    <property type="evidence" value="ECO:0007669"/>
    <property type="project" value="TreeGrafter"/>
</dbReference>
<gene>
    <name evidence="6" type="ORF">LPLAT_LOCUS6083</name>
</gene>
<dbReference type="InterPro" id="IPR032226">
    <property type="entry name" value="TNRC6_PABC-bd"/>
</dbReference>
<dbReference type="Proteomes" id="UP001497644">
    <property type="component" value="Chromosome 2"/>
</dbReference>
<organism evidence="6 7">
    <name type="scientific">Lasius platythorax</name>
    <dbReference type="NCBI Taxonomy" id="488582"/>
    <lineage>
        <taxon>Eukaryota</taxon>
        <taxon>Metazoa</taxon>
        <taxon>Ecdysozoa</taxon>
        <taxon>Arthropoda</taxon>
        <taxon>Hexapoda</taxon>
        <taxon>Insecta</taxon>
        <taxon>Pterygota</taxon>
        <taxon>Neoptera</taxon>
        <taxon>Endopterygota</taxon>
        <taxon>Hymenoptera</taxon>
        <taxon>Apocrita</taxon>
        <taxon>Aculeata</taxon>
        <taxon>Formicoidea</taxon>
        <taxon>Formicidae</taxon>
        <taxon>Formicinae</taxon>
        <taxon>Lasius</taxon>
        <taxon>Lasius</taxon>
    </lineage>
</organism>
<evidence type="ECO:0000259" key="3">
    <source>
        <dbReference type="Pfam" id="PF00076"/>
    </source>
</evidence>
<dbReference type="CDD" id="cd12435">
    <property type="entry name" value="RRM_GW182_like"/>
    <property type="match status" value="1"/>
</dbReference>
<feature type="region of interest" description="Disordered" evidence="2">
    <location>
        <begin position="91"/>
        <end position="111"/>
    </location>
</feature>
<evidence type="ECO:0000313" key="7">
    <source>
        <dbReference type="Proteomes" id="UP001497644"/>
    </source>
</evidence>
<dbReference type="GO" id="GO:0003723">
    <property type="term" value="F:RNA binding"/>
    <property type="evidence" value="ECO:0007669"/>
    <property type="project" value="UniProtKB-KW"/>
</dbReference>
<feature type="compositionally biased region" description="Low complexity" evidence="2">
    <location>
        <begin position="93"/>
        <end position="105"/>
    </location>
</feature>
<feature type="compositionally biased region" description="Low complexity" evidence="2">
    <location>
        <begin position="304"/>
        <end position="319"/>
    </location>
</feature>
<feature type="domain" description="RRM" evidence="3">
    <location>
        <begin position="396"/>
        <end position="458"/>
    </location>
</feature>
<feature type="region of interest" description="Disordered" evidence="2">
    <location>
        <begin position="475"/>
        <end position="556"/>
    </location>
</feature>